<gene>
    <name evidence="1" type="ORF">GXM_01450</name>
</gene>
<dbReference type="Proteomes" id="UP000326678">
    <property type="component" value="Chromosome Gxm1"/>
</dbReference>
<evidence type="ECO:0000313" key="1">
    <source>
        <dbReference type="EMBL" id="QFS43977.1"/>
    </source>
</evidence>
<proteinExistence type="predicted"/>
<sequence>MQIIYAVLLDDINGAVEKFGKAQQWDNKLKFDSQARAKELAAR</sequence>
<accession>A0A5P8VUB4</accession>
<dbReference type="EMBL" id="CP045226">
    <property type="protein sequence ID" value="QFS43977.1"/>
    <property type="molecule type" value="Genomic_DNA"/>
</dbReference>
<reference evidence="1 2" key="1">
    <citation type="submission" date="2019-10" db="EMBL/GenBank/DDBJ databases">
        <title>Genomic and transcriptomic insights into the perfect genentic adaptation of a filamentous nitrogen-fixing cyanobacterium to rice fields.</title>
        <authorList>
            <person name="Chen Z."/>
        </authorList>
    </citation>
    <scope>NUCLEOTIDE SEQUENCE [LARGE SCALE GENOMIC DNA]</scope>
    <source>
        <strain evidence="1">CCNUC1</strain>
    </source>
</reference>
<evidence type="ECO:0000313" key="2">
    <source>
        <dbReference type="Proteomes" id="UP000326678"/>
    </source>
</evidence>
<dbReference type="AlphaFoldDB" id="A0A5P8VUB4"/>
<organism evidence="1 2">
    <name type="scientific">Nostoc sphaeroides CCNUC1</name>
    <dbReference type="NCBI Taxonomy" id="2653204"/>
    <lineage>
        <taxon>Bacteria</taxon>
        <taxon>Bacillati</taxon>
        <taxon>Cyanobacteriota</taxon>
        <taxon>Cyanophyceae</taxon>
        <taxon>Nostocales</taxon>
        <taxon>Nostocaceae</taxon>
        <taxon>Nostoc</taxon>
    </lineage>
</organism>
<keyword evidence="2" id="KW-1185">Reference proteome</keyword>
<protein>
    <submittedName>
        <fullName evidence="1">Ribosome assembly protein 4</fullName>
    </submittedName>
</protein>
<dbReference type="KEGG" id="nsh:GXM_01450"/>
<dbReference type="RefSeq" id="WP_267255572.1">
    <property type="nucleotide sequence ID" value="NZ_CP045226.1"/>
</dbReference>
<name>A0A5P8VUB4_9NOSO</name>